<dbReference type="InterPro" id="IPR016024">
    <property type="entry name" value="ARM-type_fold"/>
</dbReference>
<dbReference type="InterPro" id="IPR058669">
    <property type="entry name" value="TPR_IPO7/11-like"/>
</dbReference>
<protein>
    <submittedName>
        <fullName evidence="2">Unnamed protein product</fullName>
    </submittedName>
</protein>
<feature type="domain" description="Importin-7/11-like TPR repeats" evidence="1">
    <location>
        <begin position="15"/>
        <end position="417"/>
    </location>
</feature>
<organism evidence="2 3">
    <name type="scientific">Ambrosiozyma monospora</name>
    <name type="common">Yeast</name>
    <name type="synonym">Endomycopsis monosporus</name>
    <dbReference type="NCBI Taxonomy" id="43982"/>
    <lineage>
        <taxon>Eukaryota</taxon>
        <taxon>Fungi</taxon>
        <taxon>Dikarya</taxon>
        <taxon>Ascomycota</taxon>
        <taxon>Saccharomycotina</taxon>
        <taxon>Pichiomycetes</taxon>
        <taxon>Pichiales</taxon>
        <taxon>Pichiaceae</taxon>
        <taxon>Ambrosiozyma</taxon>
    </lineage>
</organism>
<gene>
    <name evidence="2" type="ORF">Amon01_000331900</name>
</gene>
<reference evidence="2" key="1">
    <citation type="submission" date="2023-04" db="EMBL/GenBank/DDBJ databases">
        <title>Ambrosiozyma monospora NBRC 1965.</title>
        <authorList>
            <person name="Ichikawa N."/>
            <person name="Sato H."/>
            <person name="Tonouchi N."/>
        </authorList>
    </citation>
    <scope>NUCLEOTIDE SEQUENCE</scope>
    <source>
        <strain evidence="2">NBRC 1965</strain>
    </source>
</reference>
<evidence type="ECO:0000259" key="1">
    <source>
        <dbReference type="Pfam" id="PF25758"/>
    </source>
</evidence>
<dbReference type="EMBL" id="BSXU01001367">
    <property type="protein sequence ID" value="GMG26690.1"/>
    <property type="molecule type" value="Genomic_DNA"/>
</dbReference>
<dbReference type="Proteomes" id="UP001165063">
    <property type="component" value="Unassembled WGS sequence"/>
</dbReference>
<dbReference type="OrthoDB" id="361693at2759"/>
<name>A0A9W6YYC2_AMBMO</name>
<dbReference type="Pfam" id="PF25758">
    <property type="entry name" value="TPR_IPO11"/>
    <property type="match status" value="1"/>
</dbReference>
<sequence>MWDGSDENEMIIKNSLLRVLRDLTNSFKDDDIANIHSIVLPLISVCCDDSSEYHSLLCEDGFETLYATLKNFPLNANLPEQLVADFPLVVKGLLNWTEILPMVLQIVRSYAILQYKIFETELGLEVFKIIGGYLSSMRDDSIAITAHMLEILLLQIPSNEASQSKIILNLMESGLLNEMINYVTRESQSPKTEVQMLLPLLRLIILDSDFFFKLFDHITTITGDFNLSIRFSNLIDALMVHLKLVYDGKIRKLFVLALLSLHTNSSFAKYMTRDPSVDLEYQLLHLSETEGISLVLSLNFNKMMFIIAHFLEEVSETPSGDCTTYHRPSSYDDDYLGVEEPEDALEAEQNEYALNYAIPKNNEFKRYNAILNQFEPVYKVNLKSFLKFKFTEVINKVEGFGYLMQCVDRETMDQLELIL</sequence>
<comment type="caution">
    <text evidence="2">The sequence shown here is derived from an EMBL/GenBank/DDBJ whole genome shotgun (WGS) entry which is preliminary data.</text>
</comment>
<dbReference type="AlphaFoldDB" id="A0A9W6YYC2"/>
<evidence type="ECO:0000313" key="3">
    <source>
        <dbReference type="Proteomes" id="UP001165063"/>
    </source>
</evidence>
<evidence type="ECO:0000313" key="2">
    <source>
        <dbReference type="EMBL" id="GMG26690.1"/>
    </source>
</evidence>
<keyword evidence="3" id="KW-1185">Reference proteome</keyword>
<accession>A0A9W6YYC2</accession>
<dbReference type="SUPFAM" id="SSF48371">
    <property type="entry name" value="ARM repeat"/>
    <property type="match status" value="1"/>
</dbReference>
<proteinExistence type="predicted"/>